<evidence type="ECO:0000256" key="1">
    <source>
        <dbReference type="SAM" id="MobiDB-lite"/>
    </source>
</evidence>
<feature type="region of interest" description="Disordered" evidence="1">
    <location>
        <begin position="82"/>
        <end position="130"/>
    </location>
</feature>
<feature type="compositionally biased region" description="Acidic residues" evidence="1">
    <location>
        <begin position="90"/>
        <end position="113"/>
    </location>
</feature>
<organism evidence="2 3">
    <name type="scientific">Rotaria magnacalcarata</name>
    <dbReference type="NCBI Taxonomy" id="392030"/>
    <lineage>
        <taxon>Eukaryota</taxon>
        <taxon>Metazoa</taxon>
        <taxon>Spiralia</taxon>
        <taxon>Gnathifera</taxon>
        <taxon>Rotifera</taxon>
        <taxon>Eurotatoria</taxon>
        <taxon>Bdelloidea</taxon>
        <taxon>Philodinida</taxon>
        <taxon>Philodinidae</taxon>
        <taxon>Rotaria</taxon>
    </lineage>
</organism>
<dbReference type="AlphaFoldDB" id="A0A8S3E8V8"/>
<dbReference type="EMBL" id="CAJOBH010229654">
    <property type="protein sequence ID" value="CAF5066510.1"/>
    <property type="molecule type" value="Genomic_DNA"/>
</dbReference>
<dbReference type="Proteomes" id="UP000681967">
    <property type="component" value="Unassembled WGS sequence"/>
</dbReference>
<evidence type="ECO:0000313" key="2">
    <source>
        <dbReference type="EMBL" id="CAF5066510.1"/>
    </source>
</evidence>
<name>A0A8S3E8V8_9BILA</name>
<comment type="caution">
    <text evidence="2">The sequence shown here is derived from an EMBL/GenBank/DDBJ whole genome shotgun (WGS) entry which is preliminary data.</text>
</comment>
<accession>A0A8S3E8V8</accession>
<proteinExistence type="predicted"/>
<feature type="non-terminal residue" evidence="2">
    <location>
        <position position="294"/>
    </location>
</feature>
<feature type="non-terminal residue" evidence="2">
    <location>
        <position position="1"/>
    </location>
</feature>
<sequence length="294" mass="34190">IFFFHLGYNCGPIKAESILSSRQTVSRQIKSNASIGREKIQHVLLKAARERCLVYHPTFAHRVNNVLERLFFQSEKKKKKKKNQQLIDEVREEDEDEKMSDSEQSGEDNDDNPMDLQQRPPTNQRRQHHQQKTINATLYIVSGKVNHLTILKSEIPPGPKRVITLIVSVKQLVKYVKLINLNQALEDKKSPRLVQSTVVRWLSMSNCLEALLRSYLPLNEIFDERQLDKKRLENINIFLLEKIIEFLKPWKHISKRLQTTNIPSIHVVIPGIESVKASLEWMSNDTKLSNERGN</sequence>
<protein>
    <submittedName>
        <fullName evidence="2">Uncharacterized protein</fullName>
    </submittedName>
</protein>
<gene>
    <name evidence="2" type="ORF">BYL167_LOCUS59993</name>
</gene>
<reference evidence="2" key="1">
    <citation type="submission" date="2021-02" db="EMBL/GenBank/DDBJ databases">
        <authorList>
            <person name="Nowell W R."/>
        </authorList>
    </citation>
    <scope>NUCLEOTIDE SEQUENCE</scope>
</reference>
<evidence type="ECO:0000313" key="3">
    <source>
        <dbReference type="Proteomes" id="UP000681967"/>
    </source>
</evidence>